<evidence type="ECO:0000313" key="3">
    <source>
        <dbReference type="Proteomes" id="UP000546464"/>
    </source>
</evidence>
<evidence type="ECO:0000313" key="2">
    <source>
        <dbReference type="EMBL" id="MBC2594658.1"/>
    </source>
</evidence>
<keyword evidence="3" id="KW-1185">Reference proteome</keyword>
<dbReference type="RefSeq" id="WP_185675628.1">
    <property type="nucleotide sequence ID" value="NZ_JACHVB010000032.1"/>
</dbReference>
<dbReference type="EMBL" id="JACHVB010000032">
    <property type="protein sequence ID" value="MBC2594658.1"/>
    <property type="molecule type" value="Genomic_DNA"/>
</dbReference>
<dbReference type="NCBIfam" id="TIGR02914">
    <property type="entry name" value="EpsI_fam"/>
    <property type="match status" value="1"/>
</dbReference>
<gene>
    <name evidence="2" type="primary">epsI</name>
    <name evidence="2" type="ORF">H5P28_10340</name>
</gene>
<reference evidence="2 3" key="1">
    <citation type="submission" date="2020-07" db="EMBL/GenBank/DDBJ databases">
        <authorList>
            <person name="Feng X."/>
        </authorList>
    </citation>
    <scope>NUCLEOTIDE SEQUENCE [LARGE SCALE GENOMIC DNA]</scope>
    <source>
        <strain evidence="2 3">JCM31066</strain>
    </source>
</reference>
<organism evidence="2 3">
    <name type="scientific">Ruficoccus amylovorans</name>
    <dbReference type="NCBI Taxonomy" id="1804625"/>
    <lineage>
        <taxon>Bacteria</taxon>
        <taxon>Pseudomonadati</taxon>
        <taxon>Verrucomicrobiota</taxon>
        <taxon>Opitutia</taxon>
        <taxon>Puniceicoccales</taxon>
        <taxon>Cerasicoccaceae</taxon>
        <taxon>Ruficoccus</taxon>
    </lineage>
</organism>
<dbReference type="InterPro" id="IPR014263">
    <property type="entry name" value="Methanolan_biosynth_EpsI"/>
</dbReference>
<comment type="caution">
    <text evidence="2">The sequence shown here is derived from an EMBL/GenBank/DDBJ whole genome shotgun (WGS) entry which is preliminary data.</text>
</comment>
<protein>
    <submittedName>
        <fullName evidence="2">EpsI family protein</fullName>
    </submittedName>
</protein>
<proteinExistence type="predicted"/>
<accession>A0A842HF35</accession>
<dbReference type="Proteomes" id="UP000546464">
    <property type="component" value="Unassembled WGS sequence"/>
</dbReference>
<sequence>MKKILLGLGAVIAVALIGVIIRQEYFYHPVSTLQGELAEIISPDLPGWTSEDLPLADSPEMQERTEQILNFEQAVYRVYKQGDREIGVYVAYWKPKQMPVRQVEAHTPDICWVRNGWHQREAEEGVSLSADGTPLHPAEYRAYNRQEGGNLTYVYYWHTVGDTIYVNRTVGEWDRLDPIKTVFRYGLDQMQEQYFVRISSNKPFGEIFQTDPGMRELMKELADITLAAPPPPPSDQAAPVGAS</sequence>
<dbReference type="AlphaFoldDB" id="A0A842HF35"/>
<evidence type="ECO:0000259" key="1">
    <source>
        <dbReference type="Pfam" id="PF11984"/>
    </source>
</evidence>
<dbReference type="Pfam" id="PF11984">
    <property type="entry name" value="DUF3485"/>
    <property type="match status" value="1"/>
</dbReference>
<feature type="domain" description="Methanolan biosynthesis EpsI" evidence="1">
    <location>
        <begin position="30"/>
        <end position="171"/>
    </location>
</feature>
<name>A0A842HF35_9BACT</name>